<keyword evidence="2" id="KW-1185">Reference proteome</keyword>
<protein>
    <submittedName>
        <fullName evidence="1">Uncharacterized protein</fullName>
    </submittedName>
</protein>
<dbReference type="EMBL" id="KN837135">
    <property type="protein sequence ID" value="KIJ41640.1"/>
    <property type="molecule type" value="Genomic_DNA"/>
</dbReference>
<evidence type="ECO:0000313" key="1">
    <source>
        <dbReference type="EMBL" id="KIJ41640.1"/>
    </source>
</evidence>
<dbReference type="AlphaFoldDB" id="A0A0C9VT15"/>
<name>A0A0C9VT15_SPHS4</name>
<dbReference type="HOGENOM" id="CLU_1960989_0_0_1"/>
<reference evidence="1 2" key="1">
    <citation type="submission" date="2014-06" db="EMBL/GenBank/DDBJ databases">
        <title>Evolutionary Origins and Diversification of the Mycorrhizal Mutualists.</title>
        <authorList>
            <consortium name="DOE Joint Genome Institute"/>
            <consortium name="Mycorrhizal Genomics Consortium"/>
            <person name="Kohler A."/>
            <person name="Kuo A."/>
            <person name="Nagy L.G."/>
            <person name="Floudas D."/>
            <person name="Copeland A."/>
            <person name="Barry K.W."/>
            <person name="Cichocki N."/>
            <person name="Veneault-Fourrey C."/>
            <person name="LaButti K."/>
            <person name="Lindquist E.A."/>
            <person name="Lipzen A."/>
            <person name="Lundell T."/>
            <person name="Morin E."/>
            <person name="Murat C."/>
            <person name="Riley R."/>
            <person name="Ohm R."/>
            <person name="Sun H."/>
            <person name="Tunlid A."/>
            <person name="Henrissat B."/>
            <person name="Grigoriev I.V."/>
            <person name="Hibbett D.S."/>
            <person name="Martin F."/>
        </authorList>
    </citation>
    <scope>NUCLEOTIDE SEQUENCE [LARGE SCALE GENOMIC DNA]</scope>
    <source>
        <strain evidence="1 2">SS14</strain>
    </source>
</reference>
<organism evidence="1 2">
    <name type="scientific">Sphaerobolus stellatus (strain SS14)</name>
    <dbReference type="NCBI Taxonomy" id="990650"/>
    <lineage>
        <taxon>Eukaryota</taxon>
        <taxon>Fungi</taxon>
        <taxon>Dikarya</taxon>
        <taxon>Basidiomycota</taxon>
        <taxon>Agaricomycotina</taxon>
        <taxon>Agaricomycetes</taxon>
        <taxon>Phallomycetidae</taxon>
        <taxon>Geastrales</taxon>
        <taxon>Sphaerobolaceae</taxon>
        <taxon>Sphaerobolus</taxon>
    </lineage>
</organism>
<dbReference type="Proteomes" id="UP000054279">
    <property type="component" value="Unassembled WGS sequence"/>
</dbReference>
<gene>
    <name evidence="1" type="ORF">M422DRAFT_68177</name>
</gene>
<accession>A0A0C9VT15</accession>
<evidence type="ECO:0000313" key="2">
    <source>
        <dbReference type="Proteomes" id="UP000054279"/>
    </source>
</evidence>
<sequence length="128" mass="15284">MTHFHSNARFAEKQMDWIIHFDWFTNKTKCVEIEKWLNNTQTIRVEIDTEFDNIKAGVEEDELRFEEISRFAFDASEYGVYELTYPIYCHLLRALKYSRLAWFEYHEGKKVLDSVHSIGLAALKEINV</sequence>
<proteinExistence type="predicted"/>